<proteinExistence type="predicted"/>
<gene>
    <name evidence="2" type="ORF">PSTG_10891</name>
</gene>
<feature type="compositionally biased region" description="Basic and acidic residues" evidence="1">
    <location>
        <begin position="469"/>
        <end position="479"/>
    </location>
</feature>
<feature type="region of interest" description="Disordered" evidence="1">
    <location>
        <begin position="50"/>
        <end position="78"/>
    </location>
</feature>
<accession>A0A0L0V9G0</accession>
<protein>
    <submittedName>
        <fullName evidence="2">Uncharacterized protein</fullName>
    </submittedName>
</protein>
<feature type="region of interest" description="Disordered" evidence="1">
    <location>
        <begin position="469"/>
        <end position="495"/>
    </location>
</feature>
<sequence>MDEFKEQQKWTNAEMKDNIQEVQGNMEEVKDKMQEMKDMLKGFLNQAKAPENVPIPSTPVHRPSTRFATSTPFTGRTPGLDTTIRGNFTSHIEDSLLDSAVPSPEDSQFKTQAEINLPEEKKNVMLDIKKLNFHFKGAEVETFIRRVEKLANLQGAGGPDVALQLPFLVSDQKISQYIEDMQGHETADWDLMKKELIREWGHATPLRRFNKESILTLVSKHVEKGGIQSREEYRSFISDLEEILAYLIKVGYNDVNAESGEPLWKAISTEMRKDVAKELEHNKKFKKTKDGIALVPKLDQLKDYVEASLVVLDVEEGIKKAATVSKKEVKVPPKEEVATGKWTEMEEEIKKLRTALNTNQNARALPPHMQANPRPQNYGQQGLGAPQLQTNPRPQNYGQLGMGPPSFPRSQYKCFYCDSIEHTSLFCTKLTEDIGNKLVFKQGFNYFYPNREIIPRDTGKSVMELVHEFSENSSPEKKPNVAYMEPEEEQQEPTTAMISTNRWEMWSPLEMHYGNEDEENLTGFGLQRSARTGDKEKAKAPDQQPQTQPASTGKSSQNALWYTESWKNQKFLVFILNTSDITNYASRIRLYG</sequence>
<keyword evidence="3" id="KW-1185">Reference proteome</keyword>
<name>A0A0L0V9G0_9BASI</name>
<dbReference type="AlphaFoldDB" id="A0A0L0V9G0"/>
<feature type="region of interest" description="Disordered" evidence="1">
    <location>
        <begin position="1"/>
        <end position="21"/>
    </location>
</feature>
<comment type="caution">
    <text evidence="2">The sequence shown here is derived from an EMBL/GenBank/DDBJ whole genome shotgun (WGS) entry which is preliminary data.</text>
</comment>
<feature type="compositionally biased region" description="Basic and acidic residues" evidence="1">
    <location>
        <begin position="1"/>
        <end position="19"/>
    </location>
</feature>
<evidence type="ECO:0000313" key="2">
    <source>
        <dbReference type="EMBL" id="KNE95831.1"/>
    </source>
</evidence>
<feature type="compositionally biased region" description="Basic and acidic residues" evidence="1">
    <location>
        <begin position="531"/>
        <end position="540"/>
    </location>
</feature>
<evidence type="ECO:0000313" key="3">
    <source>
        <dbReference type="Proteomes" id="UP000054564"/>
    </source>
</evidence>
<feature type="region of interest" description="Disordered" evidence="1">
    <location>
        <begin position="530"/>
        <end position="557"/>
    </location>
</feature>
<reference evidence="3" key="1">
    <citation type="submission" date="2014-03" db="EMBL/GenBank/DDBJ databases">
        <title>The Genome Sequence of Puccinia striiformis f. sp. tritici PST-78.</title>
        <authorList>
            <consortium name="The Broad Institute Genome Sequencing Platform"/>
            <person name="Cuomo C."/>
            <person name="Hulbert S."/>
            <person name="Chen X."/>
            <person name="Walker B."/>
            <person name="Young S.K."/>
            <person name="Zeng Q."/>
            <person name="Gargeya S."/>
            <person name="Fitzgerald M."/>
            <person name="Haas B."/>
            <person name="Abouelleil A."/>
            <person name="Alvarado L."/>
            <person name="Arachchi H.M."/>
            <person name="Berlin A.M."/>
            <person name="Chapman S.B."/>
            <person name="Goldberg J."/>
            <person name="Griggs A."/>
            <person name="Gujja S."/>
            <person name="Hansen M."/>
            <person name="Howarth C."/>
            <person name="Imamovic A."/>
            <person name="Larimer J."/>
            <person name="McCowan C."/>
            <person name="Montmayeur A."/>
            <person name="Murphy C."/>
            <person name="Neiman D."/>
            <person name="Pearson M."/>
            <person name="Priest M."/>
            <person name="Roberts A."/>
            <person name="Saif S."/>
            <person name="Shea T."/>
            <person name="Sisk P."/>
            <person name="Sykes S."/>
            <person name="Wortman J."/>
            <person name="Nusbaum C."/>
            <person name="Birren B."/>
        </authorList>
    </citation>
    <scope>NUCLEOTIDE SEQUENCE [LARGE SCALE GENOMIC DNA]</scope>
    <source>
        <strain evidence="3">race PST-78</strain>
    </source>
</reference>
<dbReference type="Proteomes" id="UP000054564">
    <property type="component" value="Unassembled WGS sequence"/>
</dbReference>
<feature type="compositionally biased region" description="Polar residues" evidence="1">
    <location>
        <begin position="543"/>
        <end position="557"/>
    </location>
</feature>
<organism evidence="2 3">
    <name type="scientific">Puccinia striiformis f. sp. tritici PST-78</name>
    <dbReference type="NCBI Taxonomy" id="1165861"/>
    <lineage>
        <taxon>Eukaryota</taxon>
        <taxon>Fungi</taxon>
        <taxon>Dikarya</taxon>
        <taxon>Basidiomycota</taxon>
        <taxon>Pucciniomycotina</taxon>
        <taxon>Pucciniomycetes</taxon>
        <taxon>Pucciniales</taxon>
        <taxon>Pucciniaceae</taxon>
        <taxon>Puccinia</taxon>
    </lineage>
</organism>
<evidence type="ECO:0000256" key="1">
    <source>
        <dbReference type="SAM" id="MobiDB-lite"/>
    </source>
</evidence>
<dbReference type="EMBL" id="AJIL01000091">
    <property type="protein sequence ID" value="KNE95831.1"/>
    <property type="molecule type" value="Genomic_DNA"/>
</dbReference>